<gene>
    <name evidence="1" type="ORF">UFOPK2366_01226</name>
</gene>
<organism evidence="1">
    <name type="scientific">freshwater metagenome</name>
    <dbReference type="NCBI Taxonomy" id="449393"/>
    <lineage>
        <taxon>unclassified sequences</taxon>
        <taxon>metagenomes</taxon>
        <taxon>ecological metagenomes</taxon>
    </lineage>
</organism>
<protein>
    <submittedName>
        <fullName evidence="1">Unannotated protein</fullName>
    </submittedName>
</protein>
<dbReference type="AlphaFoldDB" id="A0A6J6PU44"/>
<proteinExistence type="predicted"/>
<name>A0A6J6PU44_9ZZZZ</name>
<reference evidence="1" key="1">
    <citation type="submission" date="2020-05" db="EMBL/GenBank/DDBJ databases">
        <authorList>
            <person name="Chiriac C."/>
            <person name="Salcher M."/>
            <person name="Ghai R."/>
            <person name="Kavagutti S V."/>
        </authorList>
    </citation>
    <scope>NUCLEOTIDE SEQUENCE</scope>
</reference>
<sequence>MGAHVVFERHRHTGERAGVVAGGNCRVDGSSGCTSLIGHHEVERVHIGLTRIDAGKVLFEHVGGFERAGANPGGDLNCGAWCH</sequence>
<dbReference type="EMBL" id="CAEZXM010000230">
    <property type="protein sequence ID" value="CAB4700088.1"/>
    <property type="molecule type" value="Genomic_DNA"/>
</dbReference>
<evidence type="ECO:0000313" key="1">
    <source>
        <dbReference type="EMBL" id="CAB4700088.1"/>
    </source>
</evidence>
<accession>A0A6J6PU44</accession>